<evidence type="ECO:0000256" key="1">
    <source>
        <dbReference type="ARBA" id="ARBA00000085"/>
    </source>
</evidence>
<dbReference type="InterPro" id="IPR036890">
    <property type="entry name" value="HATPase_C_sf"/>
</dbReference>
<dbReference type="InterPro" id="IPR011712">
    <property type="entry name" value="Sig_transdc_His_kin_sub3_dim/P"/>
</dbReference>
<evidence type="ECO:0000256" key="9">
    <source>
        <dbReference type="SAM" id="Phobius"/>
    </source>
</evidence>
<reference evidence="11 12" key="1">
    <citation type="submission" date="2019-09" db="EMBL/GenBank/DDBJ databases">
        <title>Goodfellowia gen. nov., a new genus of the Pseudonocardineae related to Actinoalloteichus, containing Goodfellowia coeruleoviolacea gen. nov., comb. nov. gen. nov., comb. nov.</title>
        <authorList>
            <person name="Labeda D."/>
        </authorList>
    </citation>
    <scope>NUCLEOTIDE SEQUENCE [LARGE SCALE GENOMIC DNA]</scope>
    <source>
        <strain evidence="11 12">AN110305</strain>
    </source>
</reference>
<dbReference type="GO" id="GO:0046983">
    <property type="term" value="F:protein dimerization activity"/>
    <property type="evidence" value="ECO:0007669"/>
    <property type="project" value="InterPro"/>
</dbReference>
<dbReference type="PANTHER" id="PTHR24421:SF10">
    <property type="entry name" value="NITRATE_NITRITE SENSOR PROTEIN NARQ"/>
    <property type="match status" value="1"/>
</dbReference>
<dbReference type="Gene3D" id="1.20.5.1930">
    <property type="match status" value="1"/>
</dbReference>
<evidence type="ECO:0000259" key="10">
    <source>
        <dbReference type="Pfam" id="PF07730"/>
    </source>
</evidence>
<dbReference type="Pfam" id="PF07730">
    <property type="entry name" value="HisKA_3"/>
    <property type="match status" value="1"/>
</dbReference>
<keyword evidence="9" id="KW-0812">Transmembrane</keyword>
<protein>
    <recommendedName>
        <fullName evidence="2">histidine kinase</fullName>
        <ecNumber evidence="2">2.7.13.3</ecNumber>
    </recommendedName>
</protein>
<proteinExistence type="predicted"/>
<dbReference type="GO" id="GO:0000155">
    <property type="term" value="F:phosphorelay sensor kinase activity"/>
    <property type="evidence" value="ECO:0007669"/>
    <property type="project" value="InterPro"/>
</dbReference>
<keyword evidence="8" id="KW-0902">Two-component regulatory system</keyword>
<comment type="catalytic activity">
    <reaction evidence="1">
        <text>ATP + protein L-histidine = ADP + protein N-phospho-L-histidine.</text>
        <dbReference type="EC" id="2.7.13.3"/>
    </reaction>
</comment>
<dbReference type="InterPro" id="IPR050482">
    <property type="entry name" value="Sensor_HK_TwoCompSys"/>
</dbReference>
<evidence type="ECO:0000313" key="11">
    <source>
        <dbReference type="EMBL" id="KAA2256113.1"/>
    </source>
</evidence>
<dbReference type="GO" id="GO:0016020">
    <property type="term" value="C:membrane"/>
    <property type="evidence" value="ECO:0007669"/>
    <property type="project" value="InterPro"/>
</dbReference>
<evidence type="ECO:0000256" key="6">
    <source>
        <dbReference type="ARBA" id="ARBA00022777"/>
    </source>
</evidence>
<gene>
    <name evidence="11" type="ORF">F0L68_27110</name>
</gene>
<dbReference type="GO" id="GO:0005524">
    <property type="term" value="F:ATP binding"/>
    <property type="evidence" value="ECO:0007669"/>
    <property type="project" value="UniProtKB-KW"/>
</dbReference>
<evidence type="ECO:0000313" key="12">
    <source>
        <dbReference type="Proteomes" id="UP000323454"/>
    </source>
</evidence>
<accession>A0A5B2WVX0</accession>
<dbReference type="Gene3D" id="3.30.565.10">
    <property type="entry name" value="Histidine kinase-like ATPase, C-terminal domain"/>
    <property type="match status" value="1"/>
</dbReference>
<dbReference type="Proteomes" id="UP000323454">
    <property type="component" value="Unassembled WGS sequence"/>
</dbReference>
<keyword evidence="9" id="KW-0472">Membrane</keyword>
<comment type="caution">
    <text evidence="11">The sequence shown here is derived from an EMBL/GenBank/DDBJ whole genome shotgun (WGS) entry which is preliminary data.</text>
</comment>
<dbReference type="EMBL" id="VUOB01000053">
    <property type="protein sequence ID" value="KAA2256113.1"/>
    <property type="molecule type" value="Genomic_DNA"/>
</dbReference>
<name>A0A5B2WVX0_9PSEU</name>
<reference evidence="11 12" key="2">
    <citation type="submission" date="2019-09" db="EMBL/GenBank/DDBJ databases">
        <authorList>
            <person name="Jin C."/>
        </authorList>
    </citation>
    <scope>NUCLEOTIDE SEQUENCE [LARGE SCALE GENOMIC DNA]</scope>
    <source>
        <strain evidence="11 12">AN110305</strain>
    </source>
</reference>
<feature type="domain" description="Signal transduction histidine kinase subgroup 3 dimerisation and phosphoacceptor" evidence="10">
    <location>
        <begin position="202"/>
        <end position="266"/>
    </location>
</feature>
<keyword evidence="9" id="KW-1133">Transmembrane helix</keyword>
<evidence type="ECO:0000256" key="8">
    <source>
        <dbReference type="ARBA" id="ARBA00023012"/>
    </source>
</evidence>
<dbReference type="PANTHER" id="PTHR24421">
    <property type="entry name" value="NITRATE/NITRITE SENSOR PROTEIN NARX-RELATED"/>
    <property type="match status" value="1"/>
</dbReference>
<evidence type="ECO:0000256" key="2">
    <source>
        <dbReference type="ARBA" id="ARBA00012438"/>
    </source>
</evidence>
<feature type="transmembrane region" description="Helical" evidence="9">
    <location>
        <begin position="104"/>
        <end position="133"/>
    </location>
</feature>
<keyword evidence="4" id="KW-0808">Transferase</keyword>
<keyword evidence="7" id="KW-0067">ATP-binding</keyword>
<keyword evidence="6" id="KW-0418">Kinase</keyword>
<feature type="transmembrane region" description="Helical" evidence="9">
    <location>
        <begin position="55"/>
        <end position="77"/>
    </location>
</feature>
<keyword evidence="12" id="KW-1185">Reference proteome</keyword>
<evidence type="ECO:0000256" key="7">
    <source>
        <dbReference type="ARBA" id="ARBA00022840"/>
    </source>
</evidence>
<sequence length="400" mass="41532">MAARRVLAALLGRRARLRWAYLILGGALMMPFFLLTNSLLVPFVARDLPLLVQELVALLAALPLVAVTGLFPIVRVLEGAAVRALLGVPAVEAGGARVRGAAWFLAHVVVGGVVSGMTLAIPPAVVVLLITPFAPAGSPMTQFVLNVGWWSPALAVVLAVGLVCAAWAGGLVFVGLAPALLGPSPADRVAELERRAAALAHRNRLARELHDSVGHALSVVTIQAAAAERVLTTDPAFAATALAAIGESARGALDELDHVLGLLREDAPGTAPQPDLGDLGRLLAQTRLAGVEVAEELTGSLGRVPAAVSREAYRIVQEGLTNVLRHAGQVPARLRLTLHEDALELELTNPLGTGRPGRDGGGRGLRGVAERVAVLRGGMTSGADGPIWRLTARLPLKTTS</sequence>
<dbReference type="RefSeq" id="WP_149852643.1">
    <property type="nucleotide sequence ID" value="NZ_VUOB01000053.1"/>
</dbReference>
<evidence type="ECO:0000256" key="3">
    <source>
        <dbReference type="ARBA" id="ARBA00022553"/>
    </source>
</evidence>
<dbReference type="OrthoDB" id="227596at2"/>
<dbReference type="AlphaFoldDB" id="A0A5B2WVX0"/>
<feature type="transmembrane region" description="Helical" evidence="9">
    <location>
        <begin position="21"/>
        <end position="43"/>
    </location>
</feature>
<evidence type="ECO:0000256" key="5">
    <source>
        <dbReference type="ARBA" id="ARBA00022741"/>
    </source>
</evidence>
<feature type="transmembrane region" description="Helical" evidence="9">
    <location>
        <begin position="153"/>
        <end position="181"/>
    </location>
</feature>
<organism evidence="11 12">
    <name type="scientific">Solihabitans fulvus</name>
    <dbReference type="NCBI Taxonomy" id="1892852"/>
    <lineage>
        <taxon>Bacteria</taxon>
        <taxon>Bacillati</taxon>
        <taxon>Actinomycetota</taxon>
        <taxon>Actinomycetes</taxon>
        <taxon>Pseudonocardiales</taxon>
        <taxon>Pseudonocardiaceae</taxon>
        <taxon>Solihabitans</taxon>
    </lineage>
</organism>
<keyword evidence="3" id="KW-0597">Phosphoprotein</keyword>
<keyword evidence="5" id="KW-0547">Nucleotide-binding</keyword>
<evidence type="ECO:0000256" key="4">
    <source>
        <dbReference type="ARBA" id="ARBA00022679"/>
    </source>
</evidence>
<dbReference type="EC" id="2.7.13.3" evidence="2"/>